<dbReference type="Proteomes" id="UP000825729">
    <property type="component" value="Unassembled WGS sequence"/>
</dbReference>
<protein>
    <submittedName>
        <fullName evidence="2">Uncharacterized protein</fullName>
    </submittedName>
</protein>
<gene>
    <name evidence="2" type="ORF">H6P81_020194</name>
</gene>
<evidence type="ECO:0000313" key="3">
    <source>
        <dbReference type="Proteomes" id="UP000825729"/>
    </source>
</evidence>
<dbReference type="EMBL" id="JAINDJ010000008">
    <property type="protein sequence ID" value="KAG9440029.1"/>
    <property type="molecule type" value="Genomic_DNA"/>
</dbReference>
<keyword evidence="3" id="KW-1185">Reference proteome</keyword>
<sequence length="184" mass="20805">MKDREKNKIQNRVKVSFSCFFVPSYPIPLQPVFPPATIPPLPSGDVPSSCDRPSSSLRRRSLLLRPFLVFSYFLSSRFFPFDLNPKSRGSRLLSSSRKDTDFPPAIFPLLPSCNLLIPLLLSSFSLLLSSFSLLLISLLISSSQQFHPHLVSPPSDDKLWLHQRRLELKQGPGPRIKGIKFSDL</sequence>
<name>A0AAV7DU31_ARIFI</name>
<comment type="caution">
    <text evidence="2">The sequence shown here is derived from an EMBL/GenBank/DDBJ whole genome shotgun (WGS) entry which is preliminary data.</text>
</comment>
<dbReference type="AlphaFoldDB" id="A0AAV7DU31"/>
<proteinExistence type="predicted"/>
<evidence type="ECO:0000313" key="2">
    <source>
        <dbReference type="EMBL" id="KAG9440029.1"/>
    </source>
</evidence>
<reference evidence="2 3" key="1">
    <citation type="submission" date="2021-07" db="EMBL/GenBank/DDBJ databases">
        <title>The Aristolochia fimbriata genome: insights into angiosperm evolution, floral development and chemical biosynthesis.</title>
        <authorList>
            <person name="Jiao Y."/>
        </authorList>
    </citation>
    <scope>NUCLEOTIDE SEQUENCE [LARGE SCALE GENOMIC DNA]</scope>
    <source>
        <strain evidence="2">IBCAS-2021</strain>
        <tissue evidence="2">Leaf</tissue>
    </source>
</reference>
<feature type="transmembrane region" description="Helical" evidence="1">
    <location>
        <begin position="62"/>
        <end position="79"/>
    </location>
</feature>
<keyword evidence="1" id="KW-1133">Transmembrane helix</keyword>
<keyword evidence="1" id="KW-0472">Membrane</keyword>
<organism evidence="2 3">
    <name type="scientific">Aristolochia fimbriata</name>
    <name type="common">White veined hardy Dutchman's pipe vine</name>
    <dbReference type="NCBI Taxonomy" id="158543"/>
    <lineage>
        <taxon>Eukaryota</taxon>
        <taxon>Viridiplantae</taxon>
        <taxon>Streptophyta</taxon>
        <taxon>Embryophyta</taxon>
        <taxon>Tracheophyta</taxon>
        <taxon>Spermatophyta</taxon>
        <taxon>Magnoliopsida</taxon>
        <taxon>Magnoliidae</taxon>
        <taxon>Piperales</taxon>
        <taxon>Aristolochiaceae</taxon>
        <taxon>Aristolochia</taxon>
    </lineage>
</organism>
<accession>A0AAV7DU31</accession>
<keyword evidence="1" id="KW-0812">Transmembrane</keyword>
<feature type="transmembrane region" description="Helical" evidence="1">
    <location>
        <begin position="115"/>
        <end position="140"/>
    </location>
</feature>
<evidence type="ECO:0000256" key="1">
    <source>
        <dbReference type="SAM" id="Phobius"/>
    </source>
</evidence>